<dbReference type="Gene3D" id="3.30.360.10">
    <property type="entry name" value="Dihydrodipicolinate Reductase, domain 2"/>
    <property type="match status" value="1"/>
</dbReference>
<dbReference type="AlphaFoldDB" id="A0A916RGC7"/>
<evidence type="ECO:0000259" key="2">
    <source>
        <dbReference type="SMART" id="SM00859"/>
    </source>
</evidence>
<dbReference type="InterPro" id="IPR012280">
    <property type="entry name" value="Semialdhyde_DH_dimer_dom"/>
</dbReference>
<reference evidence="3" key="2">
    <citation type="submission" date="2020-09" db="EMBL/GenBank/DDBJ databases">
        <authorList>
            <person name="Sun Q."/>
            <person name="Zhou Y."/>
        </authorList>
    </citation>
    <scope>NUCLEOTIDE SEQUENCE</scope>
    <source>
        <strain evidence="3">CGMCC 1.15447</strain>
    </source>
</reference>
<evidence type="ECO:0000313" key="4">
    <source>
        <dbReference type="Proteomes" id="UP000648801"/>
    </source>
</evidence>
<sequence length="354" mass="37900">MANETYRIGIVGAASLVGKELSDALGESLLATSDVVLLDDEESEGQMTASGDEVAFIQRLGPSSFERLDFVFFASDSSVTKRHWEKARQAGATILDLTYALEGKKGVLVRSPWVAEVLEALEAGKPHKGKEPDLNTHAVVVAHPAAMMIALAAARLRAQLPLVAVAATVMEPASQHGRAAMDELHQQTVNLLSFQGLPREQYDAQTAFNLLPKLGEAAAVKFAEVGQKIREEYAALVGSSLPSLALNMAQAPVFHGYVVSMLIELAQPVTLEQVETALAGEHIDIVGTESDPPSNLSATGQENVMLRVTSGTGGMGLENRFWLWMAADNLKLIALNAIACALELRKLRPLGKVQ</sequence>
<comment type="caution">
    <text evidence="3">The sequence shown here is derived from an EMBL/GenBank/DDBJ whole genome shotgun (WGS) entry which is preliminary data.</text>
</comment>
<gene>
    <name evidence="3" type="primary">asd</name>
    <name evidence="3" type="ORF">GCM10011507_02580</name>
</gene>
<dbReference type="InterPro" id="IPR000534">
    <property type="entry name" value="Semialdehyde_DH_NAD-bd"/>
</dbReference>
<accession>A0A916RGC7</accession>
<dbReference type="Gene3D" id="3.40.50.720">
    <property type="entry name" value="NAD(P)-binding Rossmann-like Domain"/>
    <property type="match status" value="1"/>
</dbReference>
<dbReference type="PIRSF" id="PIRSF000148">
    <property type="entry name" value="ASA_dh"/>
    <property type="match status" value="1"/>
</dbReference>
<dbReference type="RefSeq" id="WP_188757558.1">
    <property type="nucleotide sequence ID" value="NZ_BMJB01000001.1"/>
</dbReference>
<dbReference type="EMBL" id="BMJB01000001">
    <property type="protein sequence ID" value="GGA54767.1"/>
    <property type="molecule type" value="Genomic_DNA"/>
</dbReference>
<evidence type="ECO:0000313" key="3">
    <source>
        <dbReference type="EMBL" id="GGA54767.1"/>
    </source>
</evidence>
<dbReference type="CDD" id="cd17894">
    <property type="entry name" value="ASADH_USG1_N"/>
    <property type="match status" value="1"/>
</dbReference>
<protein>
    <submittedName>
        <fullName evidence="3">Aspartate-semialdehyde dehydrogenase</fullName>
    </submittedName>
</protein>
<dbReference type="PANTHER" id="PTHR46278:SF2">
    <property type="entry name" value="ASPARTATE-SEMIALDEHYDE DEHYDROGENASE"/>
    <property type="match status" value="1"/>
</dbReference>
<evidence type="ECO:0000256" key="1">
    <source>
        <dbReference type="ARBA" id="ARBA00010584"/>
    </source>
</evidence>
<dbReference type="PANTHER" id="PTHR46278">
    <property type="entry name" value="DEHYDROGENASE, PUTATIVE-RELATED"/>
    <property type="match status" value="1"/>
</dbReference>
<dbReference type="SUPFAM" id="SSF55347">
    <property type="entry name" value="Glyceraldehyde-3-phosphate dehydrogenase-like, C-terminal domain"/>
    <property type="match status" value="1"/>
</dbReference>
<organism evidence="3 4">
    <name type="scientific">Edaphobacter acidisoli</name>
    <dbReference type="NCBI Taxonomy" id="2040573"/>
    <lineage>
        <taxon>Bacteria</taxon>
        <taxon>Pseudomonadati</taxon>
        <taxon>Acidobacteriota</taxon>
        <taxon>Terriglobia</taxon>
        <taxon>Terriglobales</taxon>
        <taxon>Acidobacteriaceae</taxon>
        <taxon>Edaphobacter</taxon>
    </lineage>
</organism>
<dbReference type="GO" id="GO:0016620">
    <property type="term" value="F:oxidoreductase activity, acting on the aldehyde or oxo group of donors, NAD or NADP as acceptor"/>
    <property type="evidence" value="ECO:0007669"/>
    <property type="project" value="InterPro"/>
</dbReference>
<feature type="domain" description="Semialdehyde dehydrogenase NAD-binding" evidence="2">
    <location>
        <begin position="7"/>
        <end position="121"/>
    </location>
</feature>
<reference evidence="3" key="1">
    <citation type="journal article" date="2014" name="Int. J. Syst. Evol. Microbiol.">
        <title>Complete genome sequence of Corynebacterium casei LMG S-19264T (=DSM 44701T), isolated from a smear-ripened cheese.</title>
        <authorList>
            <consortium name="US DOE Joint Genome Institute (JGI-PGF)"/>
            <person name="Walter F."/>
            <person name="Albersmeier A."/>
            <person name="Kalinowski J."/>
            <person name="Ruckert C."/>
        </authorList>
    </citation>
    <scope>NUCLEOTIDE SEQUENCE</scope>
    <source>
        <strain evidence="3">CGMCC 1.15447</strain>
    </source>
</reference>
<dbReference type="GO" id="GO:0046983">
    <property type="term" value="F:protein dimerization activity"/>
    <property type="evidence" value="ECO:0007669"/>
    <property type="project" value="InterPro"/>
</dbReference>
<dbReference type="Pfam" id="PF01118">
    <property type="entry name" value="Semialdhyde_dh"/>
    <property type="match status" value="1"/>
</dbReference>
<dbReference type="InterPro" id="IPR036291">
    <property type="entry name" value="NAD(P)-bd_dom_sf"/>
</dbReference>
<name>A0A916RGC7_9BACT</name>
<proteinExistence type="inferred from homology"/>
<comment type="similarity">
    <text evidence="1">Belongs to the aspartate-semialdehyde dehydrogenase family.</text>
</comment>
<dbReference type="SUPFAM" id="SSF51735">
    <property type="entry name" value="NAD(P)-binding Rossmann-fold domains"/>
    <property type="match status" value="1"/>
</dbReference>
<keyword evidence="4" id="KW-1185">Reference proteome</keyword>
<dbReference type="Pfam" id="PF02774">
    <property type="entry name" value="Semialdhyde_dhC"/>
    <property type="match status" value="1"/>
</dbReference>
<dbReference type="CDD" id="cd18129">
    <property type="entry name" value="ASADH_C_USG1_like"/>
    <property type="match status" value="1"/>
</dbReference>
<dbReference type="GO" id="GO:0008652">
    <property type="term" value="P:amino acid biosynthetic process"/>
    <property type="evidence" value="ECO:0007669"/>
    <property type="project" value="InterPro"/>
</dbReference>
<dbReference type="GO" id="GO:0051287">
    <property type="term" value="F:NAD binding"/>
    <property type="evidence" value="ECO:0007669"/>
    <property type="project" value="InterPro"/>
</dbReference>
<dbReference type="Proteomes" id="UP000648801">
    <property type="component" value="Unassembled WGS sequence"/>
</dbReference>
<dbReference type="SMART" id="SM00859">
    <property type="entry name" value="Semialdhyde_dh"/>
    <property type="match status" value="1"/>
</dbReference>